<dbReference type="PANTHER" id="PTHR46641">
    <property type="entry name" value="FMRFAMIDE RECEPTOR-RELATED"/>
    <property type="match status" value="1"/>
</dbReference>
<dbReference type="GO" id="GO:0008528">
    <property type="term" value="F:G protein-coupled peptide receptor activity"/>
    <property type="evidence" value="ECO:0007669"/>
    <property type="project" value="InterPro"/>
</dbReference>
<sequence>MQNNKDCTNNSSISITTSNSSDDLKVCGSNLAGQLISDNTTYILIIVFQVSFTGVLAVGGIITNTINIVVFFKTGLSDSVNISLFGLAVGDLCSLIFSFWESVCFNPLFHNIGAPVVFTEIEYITGCWPHVCFVRVTSYITAFVTFERCLCIALPLKVKSIVTAGRTKGIIIVIFLIVMITSIPEYYVSRLVYKFYPEKNRTLLGIYFIEDRARFEKVTLILNNVVLQCLAFIAVLVCTVILIVQLNRKAKWRKHAAKVEKSTLGKDKKVIKMISFVSVVFIVSNLPSCLVFVSMTSFPQLHPTGVNRNMFYVVWSVVYVMESINSMVNIFIYINMSSKYSAIFYKMFSCRQVVVSNTARSEHEISYIVSY</sequence>
<dbReference type="Gene3D" id="1.20.1070.10">
    <property type="entry name" value="Rhodopsin 7-helix transmembrane proteins"/>
    <property type="match status" value="1"/>
</dbReference>
<dbReference type="GO" id="GO:0016020">
    <property type="term" value="C:membrane"/>
    <property type="evidence" value="ECO:0007669"/>
    <property type="project" value="UniProtKB-SubCell"/>
</dbReference>
<name>A0A8S3ZZK1_9EUPU</name>
<feature type="transmembrane region" description="Helical" evidence="5">
    <location>
        <begin position="82"/>
        <end position="100"/>
    </location>
</feature>
<dbReference type="PROSITE" id="PS50262">
    <property type="entry name" value="G_PROTEIN_RECEP_F1_2"/>
    <property type="match status" value="1"/>
</dbReference>
<evidence type="ECO:0000256" key="4">
    <source>
        <dbReference type="ARBA" id="ARBA00023136"/>
    </source>
</evidence>
<dbReference type="SUPFAM" id="SSF81321">
    <property type="entry name" value="Family A G protein-coupled receptor-like"/>
    <property type="match status" value="1"/>
</dbReference>
<protein>
    <recommendedName>
        <fullName evidence="6">G-protein coupled receptors family 1 profile domain-containing protein</fullName>
    </recommendedName>
</protein>
<proteinExistence type="predicted"/>
<feature type="transmembrane region" description="Helical" evidence="5">
    <location>
        <begin position="225"/>
        <end position="244"/>
    </location>
</feature>
<dbReference type="OrthoDB" id="6052389at2759"/>
<evidence type="ECO:0000256" key="5">
    <source>
        <dbReference type="SAM" id="Phobius"/>
    </source>
</evidence>
<dbReference type="InterPro" id="IPR052954">
    <property type="entry name" value="GPCR-Ligand_Int"/>
</dbReference>
<evidence type="ECO:0000256" key="2">
    <source>
        <dbReference type="ARBA" id="ARBA00022692"/>
    </source>
</evidence>
<reference evidence="7" key="1">
    <citation type="submission" date="2021-04" db="EMBL/GenBank/DDBJ databases">
        <authorList>
            <consortium name="Molecular Ecology Group"/>
        </authorList>
    </citation>
    <scope>NUCLEOTIDE SEQUENCE</scope>
</reference>
<gene>
    <name evidence="7" type="ORF">CUNI_LOCUS20615</name>
</gene>
<accession>A0A8S3ZZK1</accession>
<evidence type="ECO:0000313" key="8">
    <source>
        <dbReference type="Proteomes" id="UP000678393"/>
    </source>
</evidence>
<dbReference type="EMBL" id="CAJHNH020007868">
    <property type="protein sequence ID" value="CAG5135057.1"/>
    <property type="molecule type" value="Genomic_DNA"/>
</dbReference>
<keyword evidence="3 5" id="KW-1133">Transmembrane helix</keyword>
<dbReference type="InterPro" id="IPR017452">
    <property type="entry name" value="GPCR_Rhodpsn_7TM"/>
</dbReference>
<evidence type="ECO:0000256" key="3">
    <source>
        <dbReference type="ARBA" id="ARBA00022989"/>
    </source>
</evidence>
<keyword evidence="4 5" id="KW-0472">Membrane</keyword>
<dbReference type="Pfam" id="PF10324">
    <property type="entry name" value="7TM_GPCR_Srw"/>
    <property type="match status" value="1"/>
</dbReference>
<keyword evidence="8" id="KW-1185">Reference proteome</keyword>
<evidence type="ECO:0000313" key="7">
    <source>
        <dbReference type="EMBL" id="CAG5135057.1"/>
    </source>
</evidence>
<feature type="transmembrane region" description="Helical" evidence="5">
    <location>
        <begin position="270"/>
        <end position="293"/>
    </location>
</feature>
<organism evidence="7 8">
    <name type="scientific">Candidula unifasciata</name>
    <dbReference type="NCBI Taxonomy" id="100452"/>
    <lineage>
        <taxon>Eukaryota</taxon>
        <taxon>Metazoa</taxon>
        <taxon>Spiralia</taxon>
        <taxon>Lophotrochozoa</taxon>
        <taxon>Mollusca</taxon>
        <taxon>Gastropoda</taxon>
        <taxon>Heterobranchia</taxon>
        <taxon>Euthyneura</taxon>
        <taxon>Panpulmonata</taxon>
        <taxon>Eupulmonata</taxon>
        <taxon>Stylommatophora</taxon>
        <taxon>Helicina</taxon>
        <taxon>Helicoidea</taxon>
        <taxon>Geomitridae</taxon>
        <taxon>Candidula</taxon>
    </lineage>
</organism>
<evidence type="ECO:0000256" key="1">
    <source>
        <dbReference type="ARBA" id="ARBA00004370"/>
    </source>
</evidence>
<dbReference type="InterPro" id="IPR019427">
    <property type="entry name" value="7TM_GPCR_serpentine_rcpt_Srw"/>
</dbReference>
<dbReference type="Proteomes" id="UP000678393">
    <property type="component" value="Unassembled WGS sequence"/>
</dbReference>
<comment type="subcellular location">
    <subcellularLocation>
        <location evidence="1">Membrane</location>
    </subcellularLocation>
</comment>
<feature type="domain" description="G-protein coupled receptors family 1 profile" evidence="6">
    <location>
        <begin position="63"/>
        <end position="333"/>
    </location>
</feature>
<feature type="transmembrane region" description="Helical" evidence="5">
    <location>
        <begin position="170"/>
        <end position="188"/>
    </location>
</feature>
<dbReference type="PANTHER" id="PTHR46641:SF2">
    <property type="entry name" value="FMRFAMIDE RECEPTOR"/>
    <property type="match status" value="1"/>
</dbReference>
<keyword evidence="2 5" id="KW-0812">Transmembrane</keyword>
<dbReference type="AlphaFoldDB" id="A0A8S3ZZK1"/>
<evidence type="ECO:0000259" key="6">
    <source>
        <dbReference type="PROSITE" id="PS50262"/>
    </source>
</evidence>
<comment type="caution">
    <text evidence="7">The sequence shown here is derived from an EMBL/GenBank/DDBJ whole genome shotgun (WGS) entry which is preliminary data.</text>
</comment>
<feature type="transmembrane region" description="Helical" evidence="5">
    <location>
        <begin position="313"/>
        <end position="334"/>
    </location>
</feature>
<feature type="transmembrane region" description="Helical" evidence="5">
    <location>
        <begin position="42"/>
        <end position="70"/>
    </location>
</feature>